<name>A0A133ULY8_9EURY</name>
<dbReference type="GO" id="GO:1990610">
    <property type="term" value="F:acetolactate synthase regulator activity"/>
    <property type="evidence" value="ECO:0007669"/>
    <property type="project" value="UniProtKB-UniRule"/>
</dbReference>
<keyword evidence="4" id="KW-1185">Reference proteome</keyword>
<dbReference type="UniPathway" id="UPA00049">
    <property type="reaction ID" value="UER00059"/>
</dbReference>
<sequence>MSTHVFSILCRNEPGVMMRISRVFTRRQVNMDSITVGIEPSGDARIIVLFKSDERMANFLRRILERLTQVIEVDPLRSETSIVREIALLKTKSLKGEEKEETLYRIEEIGGRILEVKEDAIIAEIHGDHERIENVVQDLGSDVLEEVVRSGQVYISKKFE</sequence>
<dbReference type="Gene3D" id="3.30.70.260">
    <property type="match status" value="1"/>
</dbReference>
<comment type="caution">
    <text evidence="3">The sequence shown here is derived from an EMBL/GenBank/DDBJ whole genome shotgun (WGS) entry which is preliminary data.</text>
</comment>
<dbReference type="InterPro" id="IPR045865">
    <property type="entry name" value="ACT-like_dom_sf"/>
</dbReference>
<dbReference type="InterPro" id="IPR054480">
    <property type="entry name" value="AHAS_small-like_ACT"/>
</dbReference>
<dbReference type="InterPro" id="IPR002912">
    <property type="entry name" value="ACT_dom"/>
</dbReference>
<evidence type="ECO:0000259" key="2">
    <source>
        <dbReference type="PROSITE" id="PS51671"/>
    </source>
</evidence>
<evidence type="ECO:0000256" key="1">
    <source>
        <dbReference type="RuleBase" id="RU368092"/>
    </source>
</evidence>
<dbReference type="GO" id="GO:0009099">
    <property type="term" value="P:L-valine biosynthetic process"/>
    <property type="evidence" value="ECO:0007669"/>
    <property type="project" value="UniProtKB-UniRule"/>
</dbReference>
<dbReference type="Pfam" id="PF22629">
    <property type="entry name" value="ACT_AHAS_ss"/>
    <property type="match status" value="1"/>
</dbReference>
<dbReference type="GO" id="GO:0005829">
    <property type="term" value="C:cytosol"/>
    <property type="evidence" value="ECO:0007669"/>
    <property type="project" value="TreeGrafter"/>
</dbReference>
<comment type="pathway">
    <text evidence="1">Amino-acid biosynthesis; L-isoleucine biosynthesis; L-isoleucine from 2-oxobutanoate: step 1/4.</text>
</comment>
<proteinExistence type="inferred from homology"/>
<dbReference type="NCBIfam" id="TIGR00119">
    <property type="entry name" value="acolac_sm"/>
    <property type="match status" value="1"/>
</dbReference>
<reference evidence="3 4" key="1">
    <citation type="journal article" date="2016" name="Sci. Rep.">
        <title>Metabolic traits of an uncultured archaeal lineage -MSBL1- from brine pools of the Red Sea.</title>
        <authorList>
            <person name="Mwirichia R."/>
            <person name="Alam I."/>
            <person name="Rashid M."/>
            <person name="Vinu M."/>
            <person name="Ba-Alawi W."/>
            <person name="Anthony Kamau A."/>
            <person name="Kamanda Ngugi D."/>
            <person name="Goker M."/>
            <person name="Klenk H.P."/>
            <person name="Bajic V."/>
            <person name="Stingl U."/>
        </authorList>
    </citation>
    <scope>NUCLEOTIDE SEQUENCE [LARGE SCALE GENOMIC DNA]</scope>
    <source>
        <strain evidence="3">SCGC-AAA259E19</strain>
    </source>
</reference>
<dbReference type="GO" id="GO:0009097">
    <property type="term" value="P:isoleucine biosynthetic process"/>
    <property type="evidence" value="ECO:0007669"/>
    <property type="project" value="UniProtKB-UniRule"/>
</dbReference>
<dbReference type="InterPro" id="IPR019455">
    <property type="entry name" value="Acetolactate_synth_ssu_C"/>
</dbReference>
<comment type="catalytic activity">
    <reaction evidence="1">
        <text>2 pyruvate + H(+) = (2S)-2-acetolactate + CO2</text>
        <dbReference type="Rhea" id="RHEA:25249"/>
        <dbReference type="ChEBI" id="CHEBI:15361"/>
        <dbReference type="ChEBI" id="CHEBI:15378"/>
        <dbReference type="ChEBI" id="CHEBI:16526"/>
        <dbReference type="ChEBI" id="CHEBI:58476"/>
        <dbReference type="EC" id="2.2.1.6"/>
    </reaction>
</comment>
<dbReference type="EMBL" id="LHXO01000021">
    <property type="protein sequence ID" value="KXA95224.1"/>
    <property type="molecule type" value="Genomic_DNA"/>
</dbReference>
<comment type="subunit">
    <text evidence="1">Dimer of large and small chains.</text>
</comment>
<gene>
    <name evidence="3" type="ORF">AKJ65_02200</name>
</gene>
<keyword evidence="1" id="KW-0028">Amino-acid biosynthesis</keyword>
<dbReference type="InterPro" id="IPR004789">
    <property type="entry name" value="Acetalactate_synth_ssu"/>
</dbReference>
<dbReference type="UniPathway" id="UPA00047">
    <property type="reaction ID" value="UER00055"/>
</dbReference>
<evidence type="ECO:0000313" key="4">
    <source>
        <dbReference type="Proteomes" id="UP000070284"/>
    </source>
</evidence>
<evidence type="ECO:0000313" key="3">
    <source>
        <dbReference type="EMBL" id="KXA95224.1"/>
    </source>
</evidence>
<dbReference type="PANTHER" id="PTHR30239:SF0">
    <property type="entry name" value="ACETOLACTATE SYNTHASE SMALL SUBUNIT 1, CHLOROPLASTIC"/>
    <property type="match status" value="1"/>
</dbReference>
<comment type="function">
    <text evidence="1">Catalyzes the conversion of 2 pyruvate molecules into acetolactate in the first common step of the biosynthetic pathway of the branched-amino acids such as leucine, isoleucine, and valine.</text>
</comment>
<dbReference type="PANTHER" id="PTHR30239">
    <property type="entry name" value="ACETOLACTATE SYNTHASE SMALL SUBUNIT"/>
    <property type="match status" value="1"/>
</dbReference>
<dbReference type="EC" id="2.2.1.6" evidence="1"/>
<dbReference type="Gene3D" id="3.30.70.1150">
    <property type="entry name" value="ACT-like. Chain A, domain 2"/>
    <property type="match status" value="1"/>
</dbReference>
<dbReference type="GO" id="GO:0003984">
    <property type="term" value="F:acetolactate synthase activity"/>
    <property type="evidence" value="ECO:0007669"/>
    <property type="project" value="UniProtKB-UniRule"/>
</dbReference>
<accession>A0A133ULY8</accession>
<dbReference type="SUPFAM" id="SSF55021">
    <property type="entry name" value="ACT-like"/>
    <property type="match status" value="2"/>
</dbReference>
<protein>
    <recommendedName>
        <fullName evidence="1">Acetolactate synthase small subunit</fullName>
        <shortName evidence="1">AHAS</shortName>
        <shortName evidence="1">ALS</shortName>
        <ecNumber evidence="1">2.2.1.6</ecNumber>
    </recommendedName>
    <alternativeName>
        <fullName evidence="1">Acetohydroxy-acid synthase small subunit</fullName>
    </alternativeName>
</protein>
<dbReference type="PROSITE" id="PS51671">
    <property type="entry name" value="ACT"/>
    <property type="match status" value="1"/>
</dbReference>
<dbReference type="Pfam" id="PF10369">
    <property type="entry name" value="ALS_ss_C"/>
    <property type="match status" value="1"/>
</dbReference>
<dbReference type="Proteomes" id="UP000070284">
    <property type="component" value="Unassembled WGS sequence"/>
</dbReference>
<keyword evidence="1" id="KW-0100">Branched-chain amino acid biosynthesis</keyword>
<comment type="pathway">
    <text evidence="1">Amino-acid biosynthesis; L-valine biosynthesis; L-valine from pyruvate: step 1/4.</text>
</comment>
<keyword evidence="1" id="KW-0808">Transferase</keyword>
<dbReference type="InterPro" id="IPR027271">
    <property type="entry name" value="Acetolactate_synth/TF_NikR_C"/>
</dbReference>
<dbReference type="AlphaFoldDB" id="A0A133ULY8"/>
<organism evidence="3 4">
    <name type="scientific">candidate division MSBL1 archaeon SCGC-AAA259E19</name>
    <dbReference type="NCBI Taxonomy" id="1698264"/>
    <lineage>
        <taxon>Archaea</taxon>
        <taxon>Methanobacteriati</taxon>
        <taxon>Methanobacteriota</taxon>
        <taxon>candidate division MSBL1</taxon>
    </lineage>
</organism>
<feature type="domain" description="ACT" evidence="2">
    <location>
        <begin position="5"/>
        <end position="78"/>
    </location>
</feature>
<comment type="similarity">
    <text evidence="1">Belongs to the acetolactate synthase small subunit family.</text>
</comment>